<comment type="caution">
    <text evidence="1">The sequence shown here is derived from an EMBL/GenBank/DDBJ whole genome shotgun (WGS) entry which is preliminary data.</text>
</comment>
<dbReference type="Proteomes" id="UP000616346">
    <property type="component" value="Unassembled WGS sequence"/>
</dbReference>
<gene>
    <name evidence="1" type="ORF">H9626_14655</name>
</gene>
<dbReference type="EMBL" id="JACSPQ010000060">
    <property type="protein sequence ID" value="MBD8003422.1"/>
    <property type="molecule type" value="Genomic_DNA"/>
</dbReference>
<keyword evidence="2" id="KW-1185">Reference proteome</keyword>
<proteinExistence type="predicted"/>
<dbReference type="RefSeq" id="WP_191710956.1">
    <property type="nucleotide sequence ID" value="NZ_JACSPQ010000060.1"/>
</dbReference>
<evidence type="ECO:0000313" key="1">
    <source>
        <dbReference type="EMBL" id="MBD8003422.1"/>
    </source>
</evidence>
<sequence length="150" mass="18152">MKNKIGILIMVIMTCAIRVQAQHSHLSKEEFRERQQAFITEKAQLSAKEAQQFFPLYFELQDKKRECNKAAWQKQRKGKEENTTEEEYAQIVEDVIQARIDVDRLDLEYVRKYKRFLSSKKIYLIQKAEMRFHRELLKNMRLPKQNKKEK</sequence>
<name>A0ABR8VF60_9BACT</name>
<evidence type="ECO:0008006" key="3">
    <source>
        <dbReference type="Google" id="ProtNLM"/>
    </source>
</evidence>
<accession>A0ABR8VF60</accession>
<reference evidence="1 2" key="1">
    <citation type="submission" date="2020-08" db="EMBL/GenBank/DDBJ databases">
        <title>A Genomic Blueprint of the Chicken Gut Microbiome.</title>
        <authorList>
            <person name="Gilroy R."/>
            <person name="Ravi A."/>
            <person name="Getino M."/>
            <person name="Pursley I."/>
            <person name="Horton D.L."/>
            <person name="Alikhan N.-F."/>
            <person name="Baker D."/>
            <person name="Gharbi K."/>
            <person name="Hall N."/>
            <person name="Watson M."/>
            <person name="Adriaenssens E.M."/>
            <person name="Foster-Nyarko E."/>
            <person name="Jarju S."/>
            <person name="Secka A."/>
            <person name="Antonio M."/>
            <person name="Oren A."/>
            <person name="Chaudhuri R."/>
            <person name="La Ragione R.M."/>
            <person name="Hildebrand F."/>
            <person name="Pallen M.J."/>
        </authorList>
    </citation>
    <scope>NUCLEOTIDE SEQUENCE [LARGE SCALE GENOMIC DNA]</scope>
    <source>
        <strain evidence="1 2">Sa1YUN3</strain>
    </source>
</reference>
<evidence type="ECO:0000313" key="2">
    <source>
        <dbReference type="Proteomes" id="UP000616346"/>
    </source>
</evidence>
<protein>
    <recommendedName>
        <fullName evidence="3">DUF4890 domain-containing protein</fullName>
    </recommendedName>
</protein>
<organism evidence="1 2">
    <name type="scientific">Phocaeicola faecium</name>
    <dbReference type="NCBI Taxonomy" id="2762213"/>
    <lineage>
        <taxon>Bacteria</taxon>
        <taxon>Pseudomonadati</taxon>
        <taxon>Bacteroidota</taxon>
        <taxon>Bacteroidia</taxon>
        <taxon>Bacteroidales</taxon>
        <taxon>Bacteroidaceae</taxon>
        <taxon>Phocaeicola</taxon>
    </lineage>
</organism>